<evidence type="ECO:0000256" key="2">
    <source>
        <dbReference type="ARBA" id="ARBA00022737"/>
    </source>
</evidence>
<sequence>HQTLMAIPVQAEHVPRKYMSLGMSPCTTTSPGTVRFRAMLFSSQTNMERLVSDTYLVRLLEGISSLRAQKALCDVTLEAEGVCFPAHKIILASASNYCKILFVGNLTRVGSLDCNVHLKAVSAAGLRNVLNFIYSNKLDLSLQNIEETFKAAETLLVREVIKLCFQFLEGCLNCENCMDVLNIAKKLGTAELRQKAMRYVGQNYKQILADPQCLKDLDRGTLCEILDRTNTEGCSELELFRAAASWLQHDRTRLEDAADILRRIRFPLIPLQDLQRFVQEMPFMRLDSGCHRHLQEALTYHSLLYAQPLLQTQRTSLRSSSTMLLIAGGRTTDNCICREMWAADKSCSTWHKVGDLCVPVYNHCVAIISDFLFVIGGQCKFDPMGNQPSNEVFRFDPRNTSWLQVASMLERRTRFHADVLSDHIFAVGGGTLLGTLTRTVESYQPADNKWEFAAPFPVPIADHAGTIHKGILYISGKTLRDTYSYLPRLRRWTGNSAMTFTRCDHGMATVKDRIFCIGGRTLKGVSSFVLVTPILFQNGVSVLLACESMLYLTGGGSLQHMQKEDSVFMYDIEGQVWKKASSLPKALADHASCMIKLSQVNATGEPGRVVPAPTIHKPHNDETTLLTGASRKQDFK</sequence>
<evidence type="ECO:0000256" key="1">
    <source>
        <dbReference type="ARBA" id="ARBA00022441"/>
    </source>
</evidence>
<dbReference type="SMART" id="SM00612">
    <property type="entry name" value="Kelch"/>
    <property type="match status" value="5"/>
</dbReference>
<dbReference type="SUPFAM" id="SSF54695">
    <property type="entry name" value="POZ domain"/>
    <property type="match status" value="1"/>
</dbReference>
<keyword evidence="1" id="KW-0880">Kelch repeat</keyword>
<dbReference type="SMART" id="SM00875">
    <property type="entry name" value="BACK"/>
    <property type="match status" value="1"/>
</dbReference>
<dbReference type="InterPro" id="IPR011333">
    <property type="entry name" value="SKP1/BTB/POZ_sf"/>
</dbReference>
<dbReference type="Gene3D" id="1.25.40.420">
    <property type="match status" value="1"/>
</dbReference>
<dbReference type="Ensembl" id="ENSABRT00000030354.1">
    <property type="protein sequence ID" value="ENSABRP00000021591.1"/>
    <property type="gene ID" value="ENSABRG00000018296.1"/>
</dbReference>
<keyword evidence="6" id="KW-1185">Reference proteome</keyword>
<organism evidence="5 6">
    <name type="scientific">Anser brachyrhynchus</name>
    <name type="common">Pink-footed goose</name>
    <dbReference type="NCBI Taxonomy" id="132585"/>
    <lineage>
        <taxon>Eukaryota</taxon>
        <taxon>Metazoa</taxon>
        <taxon>Chordata</taxon>
        <taxon>Craniata</taxon>
        <taxon>Vertebrata</taxon>
        <taxon>Euteleostomi</taxon>
        <taxon>Archelosauria</taxon>
        <taxon>Archosauria</taxon>
        <taxon>Dinosauria</taxon>
        <taxon>Saurischia</taxon>
        <taxon>Theropoda</taxon>
        <taxon>Coelurosauria</taxon>
        <taxon>Aves</taxon>
        <taxon>Neognathae</taxon>
        <taxon>Galloanserae</taxon>
        <taxon>Anseriformes</taxon>
        <taxon>Anatidae</taxon>
        <taxon>Anserinae</taxon>
        <taxon>Anser</taxon>
    </lineage>
</organism>
<dbReference type="Gene3D" id="3.30.710.10">
    <property type="entry name" value="Potassium Channel Kv1.1, Chain A"/>
    <property type="match status" value="1"/>
</dbReference>
<dbReference type="Pfam" id="PF07707">
    <property type="entry name" value="BACK"/>
    <property type="match status" value="1"/>
</dbReference>
<dbReference type="Pfam" id="PF00651">
    <property type="entry name" value="BTB"/>
    <property type="match status" value="1"/>
</dbReference>
<dbReference type="AlphaFoldDB" id="A0A8B9CP67"/>
<dbReference type="PANTHER" id="PTHR45632">
    <property type="entry name" value="LD33804P"/>
    <property type="match status" value="1"/>
</dbReference>
<dbReference type="InterPro" id="IPR015915">
    <property type="entry name" value="Kelch-typ_b-propeller"/>
</dbReference>
<dbReference type="SMART" id="SM00225">
    <property type="entry name" value="BTB"/>
    <property type="match status" value="1"/>
</dbReference>
<reference evidence="5" key="1">
    <citation type="submission" date="2025-08" db="UniProtKB">
        <authorList>
            <consortium name="Ensembl"/>
        </authorList>
    </citation>
    <scope>IDENTIFICATION</scope>
</reference>
<dbReference type="SUPFAM" id="SSF117281">
    <property type="entry name" value="Kelch motif"/>
    <property type="match status" value="1"/>
</dbReference>
<reference evidence="5" key="2">
    <citation type="submission" date="2025-09" db="UniProtKB">
        <authorList>
            <consortium name="Ensembl"/>
        </authorList>
    </citation>
    <scope>IDENTIFICATION</scope>
</reference>
<dbReference type="InterPro" id="IPR011705">
    <property type="entry name" value="BACK"/>
</dbReference>
<feature type="domain" description="BTB" evidence="4">
    <location>
        <begin position="73"/>
        <end position="142"/>
    </location>
</feature>
<proteinExistence type="predicted"/>
<feature type="region of interest" description="Disordered" evidence="3">
    <location>
        <begin position="616"/>
        <end position="636"/>
    </location>
</feature>
<dbReference type="Pfam" id="PF24681">
    <property type="entry name" value="Kelch_KLHDC2_KLHL20_DRC7"/>
    <property type="match status" value="1"/>
</dbReference>
<evidence type="ECO:0000259" key="4">
    <source>
        <dbReference type="PROSITE" id="PS50097"/>
    </source>
</evidence>
<evidence type="ECO:0000313" key="6">
    <source>
        <dbReference type="Proteomes" id="UP000694426"/>
    </source>
</evidence>
<evidence type="ECO:0000256" key="3">
    <source>
        <dbReference type="SAM" id="MobiDB-lite"/>
    </source>
</evidence>
<dbReference type="InterPro" id="IPR000210">
    <property type="entry name" value="BTB/POZ_dom"/>
</dbReference>
<dbReference type="PANTHER" id="PTHR45632:SF15">
    <property type="entry name" value="BTB DOMAIN-CONTAINING PROTEIN"/>
    <property type="match status" value="1"/>
</dbReference>
<keyword evidence="2" id="KW-0677">Repeat</keyword>
<dbReference type="Proteomes" id="UP000694426">
    <property type="component" value="Unplaced"/>
</dbReference>
<dbReference type="Gene3D" id="2.120.10.80">
    <property type="entry name" value="Kelch-type beta propeller"/>
    <property type="match status" value="1"/>
</dbReference>
<accession>A0A8B9CP67</accession>
<protein>
    <recommendedName>
        <fullName evidence="4">BTB domain-containing protein</fullName>
    </recommendedName>
</protein>
<evidence type="ECO:0000313" key="5">
    <source>
        <dbReference type="Ensembl" id="ENSABRP00000021591.1"/>
    </source>
</evidence>
<dbReference type="GeneTree" id="ENSGT00940000166451"/>
<name>A0A8B9CP67_9AVES</name>
<dbReference type="InterPro" id="IPR006652">
    <property type="entry name" value="Kelch_1"/>
</dbReference>
<dbReference type="PROSITE" id="PS50097">
    <property type="entry name" value="BTB"/>
    <property type="match status" value="1"/>
</dbReference>